<dbReference type="InterPro" id="IPR019775">
    <property type="entry name" value="WD40_repeat_CS"/>
</dbReference>
<dbReference type="PROSITE" id="PS00678">
    <property type="entry name" value="WD_REPEATS_1"/>
    <property type="match status" value="1"/>
</dbReference>
<evidence type="ECO:0000256" key="8">
    <source>
        <dbReference type="PROSITE-ProRule" id="PRU00221"/>
    </source>
</evidence>
<dbReference type="GO" id="GO:0007309">
    <property type="term" value="P:oocyte axis specification"/>
    <property type="evidence" value="ECO:0007669"/>
    <property type="project" value="TreeGrafter"/>
</dbReference>
<organism evidence="9 10">
    <name type="scientific">Albula glossodonta</name>
    <name type="common">roundjaw bonefish</name>
    <dbReference type="NCBI Taxonomy" id="121402"/>
    <lineage>
        <taxon>Eukaryota</taxon>
        <taxon>Metazoa</taxon>
        <taxon>Chordata</taxon>
        <taxon>Craniata</taxon>
        <taxon>Vertebrata</taxon>
        <taxon>Euteleostomi</taxon>
        <taxon>Actinopterygii</taxon>
        <taxon>Neopterygii</taxon>
        <taxon>Teleostei</taxon>
        <taxon>Albuliformes</taxon>
        <taxon>Albulidae</taxon>
        <taxon>Albula</taxon>
    </lineage>
</organism>
<evidence type="ECO:0000313" key="9">
    <source>
        <dbReference type="EMBL" id="KAG9353076.1"/>
    </source>
</evidence>
<dbReference type="InterPro" id="IPR052139">
    <property type="entry name" value="Methylosome_Comp_WDR77"/>
</dbReference>
<evidence type="ECO:0000256" key="3">
    <source>
        <dbReference type="ARBA" id="ARBA00022574"/>
    </source>
</evidence>
<evidence type="ECO:0000256" key="1">
    <source>
        <dbReference type="ARBA" id="ARBA00004496"/>
    </source>
</evidence>
<comment type="subcellular location">
    <subcellularLocation>
        <location evidence="1">Cytoplasm</location>
    </subcellularLocation>
</comment>
<dbReference type="SUPFAM" id="SSF50978">
    <property type="entry name" value="WD40 repeat-like"/>
    <property type="match status" value="1"/>
</dbReference>
<keyword evidence="3 8" id="KW-0853">WD repeat</keyword>
<dbReference type="InterPro" id="IPR036322">
    <property type="entry name" value="WD40_repeat_dom_sf"/>
</dbReference>
<protein>
    <recommendedName>
        <fullName evidence="5">Methylosome protein WDR77</fullName>
    </recommendedName>
    <alternativeName>
        <fullName evidence="7">Methylosome protein 50</fullName>
    </alternativeName>
    <alternativeName>
        <fullName evidence="6">WD repeat-containing protein 77</fullName>
    </alternativeName>
</protein>
<dbReference type="Proteomes" id="UP000824540">
    <property type="component" value="Unassembled WGS sequence"/>
</dbReference>
<feature type="non-terminal residue" evidence="9">
    <location>
        <position position="1"/>
    </location>
</feature>
<dbReference type="SMART" id="SM00320">
    <property type="entry name" value="WD40"/>
    <property type="match status" value="4"/>
</dbReference>
<dbReference type="EMBL" id="JAFBMS010000004">
    <property type="protein sequence ID" value="KAG9353076.1"/>
    <property type="molecule type" value="Genomic_DNA"/>
</dbReference>
<dbReference type="InterPro" id="IPR001680">
    <property type="entry name" value="WD40_rpt"/>
</dbReference>
<dbReference type="PROSITE" id="PS50082">
    <property type="entry name" value="WD_REPEATS_2"/>
    <property type="match status" value="1"/>
</dbReference>
<dbReference type="GO" id="GO:0034709">
    <property type="term" value="C:methylosome"/>
    <property type="evidence" value="ECO:0007669"/>
    <property type="project" value="TreeGrafter"/>
</dbReference>
<evidence type="ECO:0000313" key="10">
    <source>
        <dbReference type="Proteomes" id="UP000824540"/>
    </source>
</evidence>
<accession>A0A8T2PLP2</accession>
<dbReference type="OrthoDB" id="10260946at2759"/>
<evidence type="ECO:0000256" key="2">
    <source>
        <dbReference type="ARBA" id="ARBA00022490"/>
    </source>
</evidence>
<keyword evidence="2" id="KW-0963">Cytoplasm</keyword>
<gene>
    <name evidence="9" type="ORF">JZ751_017652</name>
</gene>
<name>A0A8T2PLP2_9TELE</name>
<comment type="caution">
    <text evidence="9">The sequence shown here is derived from an EMBL/GenBank/DDBJ whole genome shotgun (WGS) entry which is preliminary data.</text>
</comment>
<evidence type="ECO:0000256" key="7">
    <source>
        <dbReference type="ARBA" id="ARBA00041769"/>
    </source>
</evidence>
<dbReference type="Gene3D" id="2.130.10.10">
    <property type="entry name" value="YVTN repeat-like/Quinoprotein amine dehydrogenase"/>
    <property type="match status" value="1"/>
</dbReference>
<evidence type="ECO:0000256" key="6">
    <source>
        <dbReference type="ARBA" id="ARBA00041554"/>
    </source>
</evidence>
<keyword evidence="4" id="KW-0677">Repeat</keyword>
<dbReference type="PANTHER" id="PTHR46853:SF1">
    <property type="entry name" value="METHYLOSOME PROTEIN 50"/>
    <property type="match status" value="1"/>
</dbReference>
<keyword evidence="10" id="KW-1185">Reference proteome</keyword>
<dbReference type="AlphaFoldDB" id="A0A8T2PLP2"/>
<dbReference type="InterPro" id="IPR015943">
    <property type="entry name" value="WD40/YVTN_repeat-like_dom_sf"/>
</dbReference>
<sequence>MKSTVSMIKENRWNIPPNAPACMEKHLDSVHYRPDGALLLGASSLTGRCWLGSIWVYKDPRQSPNEGYCTAGVQTEAGVSDAKWLSGRGILVASDSGAVELWELTEDESLLVNKFSRHEHDDIVTSISPTAGGTHAASGSMDCCIKMWDLTQQTVLNTYNGHSSAVTCVSCSPTEEALFLSSGQVQYLFDVYNPKVVTPSCRPTDIAWHPHQNSTFAYGDELGRVTLRDLQEGGSTQTQNTHSRRVSGLAFSTHSIPLLASISDDCSVTVLDSELSEIPKAPGLCEKCMLGSWWFGHPEYSGLGSSGPPPQCGTDPAYPPSLNLTLLRPCKGPRVWDDGVQRVVGVVLLFGKGLGLTGIALSSSDNGEPQSSLFVLTSWNECFWSISSIFFCKILRRVAWLAEREDAEVLSDVVGVTSMSCFSRSSATKLLEDMGLGGLSESGLSSISRAIGEAAPDPELSLVLRKYGVRLTYGICLRLLPGDSAWE</sequence>
<feature type="repeat" description="WD" evidence="8">
    <location>
        <begin position="117"/>
        <end position="158"/>
    </location>
</feature>
<reference evidence="9" key="1">
    <citation type="thesis" date="2021" institute="BYU ScholarsArchive" country="Provo, UT, USA">
        <title>Applications of and Algorithms for Genome Assembly and Genomic Analyses with an Emphasis on Marine Teleosts.</title>
        <authorList>
            <person name="Pickett B.D."/>
        </authorList>
    </citation>
    <scope>NUCLEOTIDE SEQUENCE</scope>
    <source>
        <strain evidence="9">HI-2016</strain>
    </source>
</reference>
<proteinExistence type="predicted"/>
<dbReference type="PANTHER" id="PTHR46853">
    <property type="entry name" value="METHYLOSOME PROTEIN 50"/>
    <property type="match status" value="1"/>
</dbReference>
<evidence type="ECO:0000256" key="5">
    <source>
        <dbReference type="ARBA" id="ARBA00040457"/>
    </source>
</evidence>
<dbReference type="Pfam" id="PF00400">
    <property type="entry name" value="WD40"/>
    <property type="match status" value="2"/>
</dbReference>
<evidence type="ECO:0000256" key="4">
    <source>
        <dbReference type="ARBA" id="ARBA00022737"/>
    </source>
</evidence>